<comment type="subcellular location">
    <subcellularLocation>
        <location evidence="1">Cell inner membrane</location>
        <topology evidence="1">Multi-pass membrane protein</topology>
    </subcellularLocation>
</comment>
<keyword evidence="6 8" id="KW-1133">Transmembrane helix</keyword>
<reference evidence="9" key="1">
    <citation type="submission" date="2018-05" db="EMBL/GenBank/DDBJ databases">
        <authorList>
            <person name="Lanie J.A."/>
            <person name="Ng W.-L."/>
            <person name="Kazmierczak K.M."/>
            <person name="Andrzejewski T.M."/>
            <person name="Davidsen T.M."/>
            <person name="Wayne K.J."/>
            <person name="Tettelin H."/>
            <person name="Glass J.I."/>
            <person name="Rusch D."/>
            <person name="Podicherti R."/>
            <person name="Tsui H.-C.T."/>
            <person name="Winkler M.E."/>
        </authorList>
    </citation>
    <scope>NUCLEOTIDE SEQUENCE</scope>
</reference>
<accession>A0A382M820</accession>
<keyword evidence="7 8" id="KW-0472">Membrane</keyword>
<evidence type="ECO:0000256" key="8">
    <source>
        <dbReference type="SAM" id="Phobius"/>
    </source>
</evidence>
<organism evidence="9">
    <name type="scientific">marine metagenome</name>
    <dbReference type="NCBI Taxonomy" id="408172"/>
    <lineage>
        <taxon>unclassified sequences</taxon>
        <taxon>metagenomes</taxon>
        <taxon>ecological metagenomes</taxon>
    </lineage>
</organism>
<gene>
    <name evidence="9" type="ORF">METZ01_LOCUS297860</name>
</gene>
<dbReference type="InterPro" id="IPR009315">
    <property type="entry name" value="P_starv_induced_PsiE"/>
</dbReference>
<evidence type="ECO:0000256" key="5">
    <source>
        <dbReference type="ARBA" id="ARBA00022692"/>
    </source>
</evidence>
<evidence type="ECO:0000256" key="6">
    <source>
        <dbReference type="ARBA" id="ARBA00022989"/>
    </source>
</evidence>
<evidence type="ECO:0000313" key="9">
    <source>
        <dbReference type="EMBL" id="SVC45006.1"/>
    </source>
</evidence>
<feature type="transmembrane region" description="Helical" evidence="8">
    <location>
        <begin position="102"/>
        <end position="119"/>
    </location>
</feature>
<dbReference type="PANTHER" id="PTHR37819:SF1">
    <property type="entry name" value="PROTEIN PSIE"/>
    <property type="match status" value="1"/>
</dbReference>
<dbReference type="PIRSF" id="PIRSF029598">
    <property type="entry name" value="PsiE"/>
    <property type="match status" value="1"/>
</dbReference>
<comment type="similarity">
    <text evidence="2">Belongs to the PsiE family.</text>
</comment>
<dbReference type="EMBL" id="UINC01091886">
    <property type="protein sequence ID" value="SVC45006.1"/>
    <property type="molecule type" value="Genomic_DNA"/>
</dbReference>
<feature type="transmembrane region" description="Helical" evidence="8">
    <location>
        <begin position="78"/>
        <end position="96"/>
    </location>
</feature>
<dbReference type="Pfam" id="PF06146">
    <property type="entry name" value="PsiE"/>
    <property type="match status" value="1"/>
</dbReference>
<dbReference type="AlphaFoldDB" id="A0A382M820"/>
<feature type="transmembrane region" description="Helical" evidence="8">
    <location>
        <begin position="45"/>
        <end position="66"/>
    </location>
</feature>
<evidence type="ECO:0000256" key="1">
    <source>
        <dbReference type="ARBA" id="ARBA00004429"/>
    </source>
</evidence>
<protein>
    <recommendedName>
        <fullName evidence="3">Protein PsiE</fullName>
    </recommendedName>
</protein>
<evidence type="ECO:0000256" key="4">
    <source>
        <dbReference type="ARBA" id="ARBA00022475"/>
    </source>
</evidence>
<feature type="transmembrane region" description="Helical" evidence="8">
    <location>
        <begin position="131"/>
        <end position="152"/>
    </location>
</feature>
<sequence length="168" mass="18977">MVRFVIYIINPQKENHIMKLSGVRSTNKKIHSFADAFGNLIVDGFHFIALFAILTTIIISAILAFSEMIASRAISIEDILLLFIYLELGVMVGIYFKTNHMPIRFLLYVSITALTRMIVGEIQVNHEPNVSILYASVAILLLAISNFVIRFASNRYPSEQEKAANRRA</sequence>
<name>A0A382M820_9ZZZZ</name>
<proteinExistence type="inferred from homology"/>
<dbReference type="InterPro" id="IPR020948">
    <property type="entry name" value="P_starv_induced_PsiE-like"/>
</dbReference>
<evidence type="ECO:0000256" key="3">
    <source>
        <dbReference type="ARBA" id="ARBA00021903"/>
    </source>
</evidence>
<dbReference type="GO" id="GO:0016036">
    <property type="term" value="P:cellular response to phosphate starvation"/>
    <property type="evidence" value="ECO:0007669"/>
    <property type="project" value="InterPro"/>
</dbReference>
<evidence type="ECO:0000256" key="2">
    <source>
        <dbReference type="ARBA" id="ARBA00005632"/>
    </source>
</evidence>
<keyword evidence="5 8" id="KW-0812">Transmembrane</keyword>
<dbReference type="PANTHER" id="PTHR37819">
    <property type="entry name" value="PROTEIN PSIE"/>
    <property type="match status" value="1"/>
</dbReference>
<dbReference type="GO" id="GO:0005886">
    <property type="term" value="C:plasma membrane"/>
    <property type="evidence" value="ECO:0007669"/>
    <property type="project" value="UniProtKB-SubCell"/>
</dbReference>
<evidence type="ECO:0000256" key="7">
    <source>
        <dbReference type="ARBA" id="ARBA00023136"/>
    </source>
</evidence>
<keyword evidence="4" id="KW-1003">Cell membrane</keyword>